<evidence type="ECO:0000313" key="1">
    <source>
        <dbReference type="EMBL" id="MFF5292104.1"/>
    </source>
</evidence>
<gene>
    <name evidence="1" type="ORF">ACFY35_21910</name>
</gene>
<name>A0ABW6WFN2_9ACTN</name>
<evidence type="ECO:0000313" key="2">
    <source>
        <dbReference type="Proteomes" id="UP001602245"/>
    </source>
</evidence>
<proteinExistence type="predicted"/>
<comment type="caution">
    <text evidence="1">The sequence shown here is derived from an EMBL/GenBank/DDBJ whole genome shotgun (WGS) entry which is preliminary data.</text>
</comment>
<dbReference type="EMBL" id="JBIAZU010000004">
    <property type="protein sequence ID" value="MFF5292104.1"/>
    <property type="molecule type" value="Genomic_DNA"/>
</dbReference>
<reference evidence="1 2" key="1">
    <citation type="submission" date="2024-10" db="EMBL/GenBank/DDBJ databases">
        <title>The Natural Products Discovery Center: Release of the First 8490 Sequenced Strains for Exploring Actinobacteria Biosynthetic Diversity.</title>
        <authorList>
            <person name="Kalkreuter E."/>
            <person name="Kautsar S.A."/>
            <person name="Yang D."/>
            <person name="Bader C.D."/>
            <person name="Teijaro C.N."/>
            <person name="Fluegel L."/>
            <person name="Davis C.M."/>
            <person name="Simpson J.R."/>
            <person name="Lauterbach L."/>
            <person name="Steele A.D."/>
            <person name="Gui C."/>
            <person name="Meng S."/>
            <person name="Li G."/>
            <person name="Viehrig K."/>
            <person name="Ye F."/>
            <person name="Su P."/>
            <person name="Kiefer A.F."/>
            <person name="Nichols A."/>
            <person name="Cepeda A.J."/>
            <person name="Yan W."/>
            <person name="Fan B."/>
            <person name="Jiang Y."/>
            <person name="Adhikari A."/>
            <person name="Zheng C.-J."/>
            <person name="Schuster L."/>
            <person name="Cowan T.M."/>
            <person name="Smanski M.J."/>
            <person name="Chevrette M.G."/>
            <person name="De Carvalho L.P.S."/>
            <person name="Shen B."/>
        </authorList>
    </citation>
    <scope>NUCLEOTIDE SEQUENCE [LARGE SCALE GENOMIC DNA]</scope>
    <source>
        <strain evidence="1 2">NPDC000087</strain>
    </source>
</reference>
<dbReference type="Proteomes" id="UP001602245">
    <property type="component" value="Unassembled WGS sequence"/>
</dbReference>
<organism evidence="1 2">
    <name type="scientific">Paractinoplanes globisporus</name>
    <dbReference type="NCBI Taxonomy" id="113565"/>
    <lineage>
        <taxon>Bacteria</taxon>
        <taxon>Bacillati</taxon>
        <taxon>Actinomycetota</taxon>
        <taxon>Actinomycetes</taxon>
        <taxon>Micromonosporales</taxon>
        <taxon>Micromonosporaceae</taxon>
        <taxon>Paractinoplanes</taxon>
    </lineage>
</organism>
<sequence length="443" mass="48060">MSATPEARKRAEMTAKLDAVPAELAAWRAAAETPPLDKHQSQIRRITTRVETLAGQIRDDLDNAGDGLLGEWTKFELLILDLHHLWDFFRAKFALRYPPWLRDPLIAADELVWACYSPAQRAAIESGGVEPAAVREPPLTFFGIDSTPTALSRHSVYERRGDANRLYTEEFAGELRSLPVPVIAMPWHQIGHLPDLLLLAHETGHHVEDDFGLTEDLRAAAVAGLTASPDPDWWLPRLGETFADVYGVLGGGAAYVGALAGFLAAPVATLATEPAARNYPNSALRIRVALAALELTCPEDPRAASPFAPGDHALSRFDGDVTPLVESLLTYRFPVFGGVSLTEVLSFRSLWKQAAIDAVNLADEQRRLEGGNPRGLIAAAALRFADDPEDYERSKAGPRTVAEVLAVQTAGPRFRGGGRPGPNLDEVDRAAALAQYHRLAEAG</sequence>
<accession>A0ABW6WFN2</accession>
<keyword evidence="2" id="KW-1185">Reference proteome</keyword>
<protein>
    <submittedName>
        <fullName evidence="1">Uncharacterized protein</fullName>
    </submittedName>
</protein>
<dbReference type="RefSeq" id="WP_020509984.1">
    <property type="nucleotide sequence ID" value="NZ_JBIAZU010000004.1"/>
</dbReference>